<dbReference type="Proteomes" id="UP001241056">
    <property type="component" value="Unassembled WGS sequence"/>
</dbReference>
<accession>A0ABT7SPJ5</accession>
<proteinExistence type="predicted"/>
<sequence>MNRLAKRIAREAIVLRIIWMLVFLLVWQIAVPLLGLVVLAQLVFRLIYAAPHQNLMSFGDSLSQYLLQIGRFEVFSTDEKPWPIADWPQAYPAEGEAAYQSRKEVDTAE</sequence>
<dbReference type="RefSeq" id="WP_289410772.1">
    <property type="nucleotide sequence ID" value="NZ_JAUCDY010000007.1"/>
</dbReference>
<dbReference type="Pfam" id="PF14333">
    <property type="entry name" value="DUF4389"/>
    <property type="match status" value="1"/>
</dbReference>
<evidence type="ECO:0000313" key="3">
    <source>
        <dbReference type="Proteomes" id="UP001241056"/>
    </source>
</evidence>
<dbReference type="EMBL" id="JAUCDY010000007">
    <property type="protein sequence ID" value="MDM7858113.1"/>
    <property type="molecule type" value="Genomic_DNA"/>
</dbReference>
<comment type="caution">
    <text evidence="2">The sequence shown here is derived from an EMBL/GenBank/DDBJ whole genome shotgun (WGS) entry which is preliminary data.</text>
</comment>
<evidence type="ECO:0000256" key="1">
    <source>
        <dbReference type="SAM" id="Phobius"/>
    </source>
</evidence>
<protein>
    <submittedName>
        <fullName evidence="2">DUF4389 domain-containing protein</fullName>
    </submittedName>
</protein>
<reference evidence="2 3" key="1">
    <citation type="submission" date="2023-06" db="EMBL/GenBank/DDBJ databases">
        <title>Thiopseudomonas sp. CY1220 draft genome sequence.</title>
        <authorList>
            <person name="Zhao G."/>
            <person name="An M."/>
        </authorList>
    </citation>
    <scope>NUCLEOTIDE SEQUENCE [LARGE SCALE GENOMIC DNA]</scope>
    <source>
        <strain evidence="2 3">CY1220</strain>
    </source>
</reference>
<organism evidence="2 3">
    <name type="scientific">Thiopseudomonas acetoxidans</name>
    <dbReference type="NCBI Taxonomy" id="3041622"/>
    <lineage>
        <taxon>Bacteria</taxon>
        <taxon>Pseudomonadati</taxon>
        <taxon>Pseudomonadota</taxon>
        <taxon>Gammaproteobacteria</taxon>
        <taxon>Pseudomonadales</taxon>
        <taxon>Pseudomonadaceae</taxon>
        <taxon>Thiopseudomonas</taxon>
    </lineage>
</organism>
<keyword evidence="1" id="KW-0472">Membrane</keyword>
<keyword evidence="1" id="KW-0812">Transmembrane</keyword>
<feature type="transmembrane region" description="Helical" evidence="1">
    <location>
        <begin position="21"/>
        <end position="48"/>
    </location>
</feature>
<evidence type="ECO:0000313" key="2">
    <source>
        <dbReference type="EMBL" id="MDM7858113.1"/>
    </source>
</evidence>
<gene>
    <name evidence="2" type="ORF">QEZ41_07460</name>
</gene>
<keyword evidence="3" id="KW-1185">Reference proteome</keyword>
<name>A0ABT7SPJ5_9GAMM</name>
<keyword evidence="1" id="KW-1133">Transmembrane helix</keyword>
<dbReference type="InterPro" id="IPR025498">
    <property type="entry name" value="DUF4389"/>
</dbReference>